<name>A0AAN8VHE5_9MAGN</name>
<dbReference type="GO" id="GO:0071555">
    <property type="term" value="P:cell wall organization"/>
    <property type="evidence" value="ECO:0007669"/>
    <property type="project" value="UniProtKB-KW"/>
</dbReference>
<dbReference type="Proteomes" id="UP001370490">
    <property type="component" value="Unassembled WGS sequence"/>
</dbReference>
<evidence type="ECO:0000256" key="2">
    <source>
        <dbReference type="ARBA" id="ARBA00022676"/>
    </source>
</evidence>
<dbReference type="SUPFAM" id="SSF53448">
    <property type="entry name" value="Nucleotide-diphospho-sugar transferases"/>
    <property type="match status" value="1"/>
</dbReference>
<dbReference type="GO" id="GO:0016760">
    <property type="term" value="F:cellulose synthase (UDP-forming) activity"/>
    <property type="evidence" value="ECO:0007669"/>
    <property type="project" value="InterPro"/>
</dbReference>
<reference evidence="10 11" key="1">
    <citation type="submission" date="2023-12" db="EMBL/GenBank/DDBJ databases">
        <title>A high-quality genome assembly for Dillenia turbinata (Dilleniales).</title>
        <authorList>
            <person name="Chanderbali A."/>
        </authorList>
    </citation>
    <scope>NUCLEOTIDE SEQUENCE [LARGE SCALE GENOMIC DNA]</scope>
    <source>
        <strain evidence="10">LSX21</strain>
        <tissue evidence="10">Leaf</tissue>
    </source>
</reference>
<dbReference type="EMBL" id="JBAMMX010000012">
    <property type="protein sequence ID" value="KAK6929831.1"/>
    <property type="molecule type" value="Genomic_DNA"/>
</dbReference>
<keyword evidence="4 9" id="KW-0812">Transmembrane</keyword>
<feature type="transmembrane region" description="Helical" evidence="9">
    <location>
        <begin position="456"/>
        <end position="472"/>
    </location>
</feature>
<comment type="subcellular location">
    <subcellularLocation>
        <location evidence="1">Endomembrane system</location>
        <topology evidence="1">Multi-pass membrane protein</topology>
    </subcellularLocation>
</comment>
<dbReference type="GO" id="GO:0012505">
    <property type="term" value="C:endomembrane system"/>
    <property type="evidence" value="ECO:0007669"/>
    <property type="project" value="UniProtKB-SubCell"/>
</dbReference>
<keyword evidence="7" id="KW-0961">Cell wall biogenesis/degradation</keyword>
<protein>
    <submittedName>
        <fullName evidence="10">Cellulose synthase</fullName>
    </submittedName>
</protein>
<keyword evidence="6 9" id="KW-0472">Membrane</keyword>
<dbReference type="GO" id="GO:0030244">
    <property type="term" value="P:cellulose biosynthetic process"/>
    <property type="evidence" value="ECO:0007669"/>
    <property type="project" value="InterPro"/>
</dbReference>
<accession>A0AAN8VHE5</accession>
<evidence type="ECO:0000256" key="9">
    <source>
        <dbReference type="SAM" id="Phobius"/>
    </source>
</evidence>
<proteinExistence type="predicted"/>
<organism evidence="10 11">
    <name type="scientific">Dillenia turbinata</name>
    <dbReference type="NCBI Taxonomy" id="194707"/>
    <lineage>
        <taxon>Eukaryota</taxon>
        <taxon>Viridiplantae</taxon>
        <taxon>Streptophyta</taxon>
        <taxon>Embryophyta</taxon>
        <taxon>Tracheophyta</taxon>
        <taxon>Spermatophyta</taxon>
        <taxon>Magnoliopsida</taxon>
        <taxon>eudicotyledons</taxon>
        <taxon>Gunneridae</taxon>
        <taxon>Pentapetalae</taxon>
        <taxon>Dilleniales</taxon>
        <taxon>Dilleniaceae</taxon>
        <taxon>Dillenia</taxon>
    </lineage>
</organism>
<evidence type="ECO:0000256" key="3">
    <source>
        <dbReference type="ARBA" id="ARBA00022679"/>
    </source>
</evidence>
<evidence type="ECO:0000313" key="10">
    <source>
        <dbReference type="EMBL" id="KAK6929831.1"/>
    </source>
</evidence>
<feature type="transmembrane region" description="Helical" evidence="9">
    <location>
        <begin position="288"/>
        <end position="309"/>
    </location>
</feature>
<dbReference type="Gene3D" id="3.90.550.10">
    <property type="entry name" value="Spore Coat Polysaccharide Biosynthesis Protein SpsA, Chain A"/>
    <property type="match status" value="1"/>
</dbReference>
<feature type="transmembrane region" description="Helical" evidence="9">
    <location>
        <begin position="329"/>
        <end position="349"/>
    </location>
</feature>
<keyword evidence="11" id="KW-1185">Reference proteome</keyword>
<evidence type="ECO:0000313" key="11">
    <source>
        <dbReference type="Proteomes" id="UP001370490"/>
    </source>
</evidence>
<comment type="caution">
    <text evidence="10">The sequence shown here is derived from an EMBL/GenBank/DDBJ whole genome shotgun (WGS) entry which is preliminary data.</text>
</comment>
<evidence type="ECO:0000256" key="5">
    <source>
        <dbReference type="ARBA" id="ARBA00022989"/>
    </source>
</evidence>
<keyword evidence="5 9" id="KW-1133">Transmembrane helix</keyword>
<evidence type="ECO:0000256" key="1">
    <source>
        <dbReference type="ARBA" id="ARBA00004127"/>
    </source>
</evidence>
<feature type="binding site" evidence="8">
    <location>
        <position position="40"/>
    </location>
    <ligand>
        <name>Mn(2+)</name>
        <dbReference type="ChEBI" id="CHEBI:29035"/>
    </ligand>
</feature>
<evidence type="ECO:0000256" key="4">
    <source>
        <dbReference type="ARBA" id="ARBA00022692"/>
    </source>
</evidence>
<keyword evidence="2" id="KW-0328">Glycosyltransferase</keyword>
<dbReference type="PANTHER" id="PTHR13301">
    <property type="entry name" value="X-BOX TRANSCRIPTION FACTOR-RELATED"/>
    <property type="match status" value="1"/>
</dbReference>
<sequence length="505" mass="56543">MYVIGDKFIDSASAAVDQVKMPLLVYVAREKKPSHPHHFKAGALNVLLRVSAVKSNSPHILVLDCDMYCNDPSSARRAMCFHLDPKISPTLAFVQFPQRFHNALWPAWDGLQGPGLAGTGFYIKRKALLGNFKLQEINLSELKNHFGASNKFIKSLLDHDRGSGSSNNDDSSDALQQEMQLLASTSYEKSTKWGEEASGHEQKVYLVGFLYASVVEDYFTGFMLHCKGWTSVYCNPSTPQFLGSSPTSLDTLLVQWTRWACGLLDVGLSRFCPLVYGPPRMSILMSFAYAYVAIFPLCLCVPLWCYATIPQLSLFYGISLFPKASSHSFTILAFIFLSSLLAHLIEVLLTGGSIQTWIYEQQLWMMKTVTSYLYGCLEAIMKKIGMREANFLLTSKAFDDEQVKLYQLGLLDFRTSNMMLVPLVTFTTLNMISFLGGLARVIVIGNWEDMCGQLCLSFYILAMSYPIIEGMLVRKDKGRIPPSVSQISILYSLSFLVLGHAILMY</sequence>
<keyword evidence="3" id="KW-0808">Transferase</keyword>
<gene>
    <name evidence="10" type="ORF">RJ641_003925</name>
</gene>
<feature type="transmembrane region" description="Helical" evidence="9">
    <location>
        <begin position="420"/>
        <end position="444"/>
    </location>
</feature>
<dbReference type="InterPro" id="IPR029044">
    <property type="entry name" value="Nucleotide-diphossugar_trans"/>
</dbReference>
<dbReference type="AlphaFoldDB" id="A0AAN8VHE5"/>
<dbReference type="GO" id="GO:0016020">
    <property type="term" value="C:membrane"/>
    <property type="evidence" value="ECO:0007669"/>
    <property type="project" value="InterPro"/>
</dbReference>
<evidence type="ECO:0000256" key="8">
    <source>
        <dbReference type="PIRSR" id="PIRSR605150-3"/>
    </source>
</evidence>
<feature type="transmembrane region" description="Helical" evidence="9">
    <location>
        <begin position="484"/>
        <end position="503"/>
    </location>
</feature>
<evidence type="ECO:0000256" key="6">
    <source>
        <dbReference type="ARBA" id="ARBA00023136"/>
    </source>
</evidence>
<dbReference type="InterPro" id="IPR005150">
    <property type="entry name" value="Cellulose_synth"/>
</dbReference>
<feature type="binding site" evidence="8">
    <location>
        <position position="64"/>
    </location>
    <ligand>
        <name>Mn(2+)</name>
        <dbReference type="ChEBI" id="CHEBI:29035"/>
    </ligand>
</feature>
<dbReference type="Pfam" id="PF03552">
    <property type="entry name" value="Cellulose_synt"/>
    <property type="match status" value="2"/>
</dbReference>
<evidence type="ECO:0000256" key="7">
    <source>
        <dbReference type="ARBA" id="ARBA00023316"/>
    </source>
</evidence>